<keyword evidence="2" id="KW-1185">Reference proteome</keyword>
<accession>A0A919BT01</accession>
<evidence type="ECO:0000313" key="2">
    <source>
        <dbReference type="Proteomes" id="UP000632849"/>
    </source>
</evidence>
<protein>
    <submittedName>
        <fullName evidence="1">Uncharacterized protein</fullName>
    </submittedName>
</protein>
<sequence>MNGYLRCPAPHCTHHTTGANRETAAETMTDRLIRVHGLPEVSASYQADLLLPITTNPQAAA</sequence>
<name>A0A919BT01_STRFL</name>
<dbReference type="EMBL" id="BNBE01000003">
    <property type="protein sequence ID" value="GHG15457.1"/>
    <property type="molecule type" value="Genomic_DNA"/>
</dbReference>
<dbReference type="Proteomes" id="UP000632849">
    <property type="component" value="Unassembled WGS sequence"/>
</dbReference>
<reference evidence="1" key="1">
    <citation type="journal article" date="2014" name="Int. J. Syst. Evol. Microbiol.">
        <title>Complete genome sequence of Corynebacterium casei LMG S-19264T (=DSM 44701T), isolated from a smear-ripened cheese.</title>
        <authorList>
            <consortium name="US DOE Joint Genome Institute (JGI-PGF)"/>
            <person name="Walter F."/>
            <person name="Albersmeier A."/>
            <person name="Kalinowski J."/>
            <person name="Ruckert C."/>
        </authorList>
    </citation>
    <scope>NUCLEOTIDE SEQUENCE</scope>
    <source>
        <strain evidence="1">JCM 4122</strain>
    </source>
</reference>
<evidence type="ECO:0000313" key="1">
    <source>
        <dbReference type="EMBL" id="GHG15457.1"/>
    </source>
</evidence>
<proteinExistence type="predicted"/>
<organism evidence="1 2">
    <name type="scientific">Streptomyces filamentosus</name>
    <name type="common">Streptomyces roseosporus</name>
    <dbReference type="NCBI Taxonomy" id="67294"/>
    <lineage>
        <taxon>Bacteria</taxon>
        <taxon>Bacillati</taxon>
        <taxon>Actinomycetota</taxon>
        <taxon>Actinomycetes</taxon>
        <taxon>Kitasatosporales</taxon>
        <taxon>Streptomycetaceae</taxon>
        <taxon>Streptomyces</taxon>
    </lineage>
</organism>
<gene>
    <name evidence="1" type="ORF">GCM10017667_56280</name>
</gene>
<dbReference type="AlphaFoldDB" id="A0A919BT01"/>
<comment type="caution">
    <text evidence="1">The sequence shown here is derived from an EMBL/GenBank/DDBJ whole genome shotgun (WGS) entry which is preliminary data.</text>
</comment>
<dbReference type="RefSeq" id="WP_190043613.1">
    <property type="nucleotide sequence ID" value="NZ_BNBE01000003.1"/>
</dbReference>
<reference evidence="1" key="2">
    <citation type="submission" date="2020-09" db="EMBL/GenBank/DDBJ databases">
        <authorList>
            <person name="Sun Q."/>
            <person name="Ohkuma M."/>
        </authorList>
    </citation>
    <scope>NUCLEOTIDE SEQUENCE</scope>
    <source>
        <strain evidence="1">JCM 4122</strain>
    </source>
</reference>